<dbReference type="RefSeq" id="WP_146565320.1">
    <property type="nucleotide sequence ID" value="NZ_SIHJ01000001.1"/>
</dbReference>
<sequence length="218" mass="25077">MKRDLDLARQLLFDIEAHGPNCALSTLRAGATEAADESVRYQLRLLIDAQLVKEIDRNGAGVPCVRLTNAGHELLELARSDARWHDARRCVAEASGGESLTVIRAILTKWAVDAAARGDRYAHRWRRPVYHRIDRPRRYAGYLADRAVVDEDRVEVVRPRPERRGYRTRVEYGDWRERFDWRDAYDYDVYGPRGFEPAEYDSALDETSLGVSLPVYMV</sequence>
<dbReference type="EMBL" id="SIHJ01000001">
    <property type="protein sequence ID" value="TWT38027.1"/>
    <property type="molecule type" value="Genomic_DNA"/>
</dbReference>
<evidence type="ECO:0000313" key="1">
    <source>
        <dbReference type="EMBL" id="TWT38027.1"/>
    </source>
</evidence>
<name>A0A5C5VJ83_9BACT</name>
<comment type="caution">
    <text evidence="1">The sequence shown here is derived from an EMBL/GenBank/DDBJ whole genome shotgun (WGS) entry which is preliminary data.</text>
</comment>
<organism evidence="1 2">
    <name type="scientific">Posidoniimonas corsicana</name>
    <dbReference type="NCBI Taxonomy" id="1938618"/>
    <lineage>
        <taxon>Bacteria</taxon>
        <taxon>Pseudomonadati</taxon>
        <taxon>Planctomycetota</taxon>
        <taxon>Planctomycetia</taxon>
        <taxon>Pirellulales</taxon>
        <taxon>Lacipirellulaceae</taxon>
        <taxon>Posidoniimonas</taxon>
    </lineage>
</organism>
<dbReference type="Proteomes" id="UP000316714">
    <property type="component" value="Unassembled WGS sequence"/>
</dbReference>
<dbReference type="AlphaFoldDB" id="A0A5C5VJ83"/>
<protein>
    <submittedName>
        <fullName evidence="1">Uncharacterized protein</fullName>
    </submittedName>
</protein>
<gene>
    <name evidence="1" type="ORF">KOR34_29950</name>
</gene>
<accession>A0A5C5VJ83</accession>
<dbReference type="Pfam" id="PF10711">
    <property type="entry name" value="DUF2513"/>
    <property type="match status" value="1"/>
</dbReference>
<evidence type="ECO:0000313" key="2">
    <source>
        <dbReference type="Proteomes" id="UP000316714"/>
    </source>
</evidence>
<proteinExistence type="predicted"/>
<dbReference type="InterPro" id="IPR019650">
    <property type="entry name" value="DUF2513"/>
</dbReference>
<keyword evidence="2" id="KW-1185">Reference proteome</keyword>
<reference evidence="1 2" key="1">
    <citation type="submission" date="2019-02" db="EMBL/GenBank/DDBJ databases">
        <title>Deep-cultivation of Planctomycetes and their phenomic and genomic characterization uncovers novel biology.</title>
        <authorList>
            <person name="Wiegand S."/>
            <person name="Jogler M."/>
            <person name="Boedeker C."/>
            <person name="Pinto D."/>
            <person name="Vollmers J."/>
            <person name="Rivas-Marin E."/>
            <person name="Kohn T."/>
            <person name="Peeters S.H."/>
            <person name="Heuer A."/>
            <person name="Rast P."/>
            <person name="Oberbeckmann S."/>
            <person name="Bunk B."/>
            <person name="Jeske O."/>
            <person name="Meyerdierks A."/>
            <person name="Storesund J.E."/>
            <person name="Kallscheuer N."/>
            <person name="Luecker S."/>
            <person name="Lage O.M."/>
            <person name="Pohl T."/>
            <person name="Merkel B.J."/>
            <person name="Hornburger P."/>
            <person name="Mueller R.-W."/>
            <person name="Bruemmer F."/>
            <person name="Labrenz M."/>
            <person name="Spormann A.M."/>
            <person name="Op Den Camp H."/>
            <person name="Overmann J."/>
            <person name="Amann R."/>
            <person name="Jetten M.S.M."/>
            <person name="Mascher T."/>
            <person name="Medema M.H."/>
            <person name="Devos D.P."/>
            <person name="Kaster A.-K."/>
            <person name="Ovreas L."/>
            <person name="Rohde M."/>
            <person name="Galperin M.Y."/>
            <person name="Jogler C."/>
        </authorList>
    </citation>
    <scope>NUCLEOTIDE SEQUENCE [LARGE SCALE GENOMIC DNA]</scope>
    <source>
        <strain evidence="1 2">KOR34</strain>
    </source>
</reference>
<dbReference type="OrthoDB" id="6960201at2"/>